<protein>
    <submittedName>
        <fullName evidence="1">Uncharacterized protein</fullName>
    </submittedName>
</protein>
<proteinExistence type="predicted"/>
<reference evidence="1" key="1">
    <citation type="submission" date="2014-11" db="EMBL/GenBank/DDBJ databases">
        <authorList>
            <person name="Amaro Gonzalez C."/>
        </authorList>
    </citation>
    <scope>NUCLEOTIDE SEQUENCE</scope>
</reference>
<accession>A0A0E9X247</accession>
<dbReference type="EMBL" id="GBXM01012607">
    <property type="protein sequence ID" value="JAH95970.1"/>
    <property type="molecule type" value="Transcribed_RNA"/>
</dbReference>
<organism evidence="1">
    <name type="scientific">Anguilla anguilla</name>
    <name type="common">European freshwater eel</name>
    <name type="synonym">Muraena anguilla</name>
    <dbReference type="NCBI Taxonomy" id="7936"/>
    <lineage>
        <taxon>Eukaryota</taxon>
        <taxon>Metazoa</taxon>
        <taxon>Chordata</taxon>
        <taxon>Craniata</taxon>
        <taxon>Vertebrata</taxon>
        <taxon>Euteleostomi</taxon>
        <taxon>Actinopterygii</taxon>
        <taxon>Neopterygii</taxon>
        <taxon>Teleostei</taxon>
        <taxon>Anguilliformes</taxon>
        <taxon>Anguillidae</taxon>
        <taxon>Anguilla</taxon>
    </lineage>
</organism>
<dbReference type="AlphaFoldDB" id="A0A0E9X247"/>
<name>A0A0E9X247_ANGAN</name>
<sequence>MIVVPYITSGGVDFLDFCFRDLNLILSFFILKYLDFKNTKMLIVLRTEIGTLCPYTITGFIHYMAKSMWTPDISFKIMGISEVGH</sequence>
<evidence type="ECO:0000313" key="1">
    <source>
        <dbReference type="EMBL" id="JAH95970.1"/>
    </source>
</evidence>
<reference evidence="1" key="2">
    <citation type="journal article" date="2015" name="Fish Shellfish Immunol.">
        <title>Early steps in the European eel (Anguilla anguilla)-Vibrio vulnificus interaction in the gills: Role of the RtxA13 toxin.</title>
        <authorList>
            <person name="Callol A."/>
            <person name="Pajuelo D."/>
            <person name="Ebbesson L."/>
            <person name="Teles M."/>
            <person name="MacKenzie S."/>
            <person name="Amaro C."/>
        </authorList>
    </citation>
    <scope>NUCLEOTIDE SEQUENCE</scope>
</reference>